<dbReference type="GO" id="GO:0003677">
    <property type="term" value="F:DNA binding"/>
    <property type="evidence" value="ECO:0007669"/>
    <property type="project" value="TreeGrafter"/>
</dbReference>
<dbReference type="SMART" id="SM00487">
    <property type="entry name" value="DEXDc"/>
    <property type="match status" value="1"/>
</dbReference>
<evidence type="ECO:0000256" key="1">
    <source>
        <dbReference type="ARBA" id="ARBA00022741"/>
    </source>
</evidence>
<comment type="similarity">
    <text evidence="3">Belongs to the Lhr helicase family. Lhr-Core subfamily.</text>
</comment>
<dbReference type="OrthoDB" id="372104at2157"/>
<dbReference type="InterPro" id="IPR014001">
    <property type="entry name" value="Helicase_ATP-bd"/>
</dbReference>
<dbReference type="PROSITE" id="PS51192">
    <property type="entry name" value="HELICASE_ATP_BIND_1"/>
    <property type="match status" value="1"/>
</dbReference>
<feature type="domain" description="Helicase ATP-binding" evidence="4">
    <location>
        <begin position="34"/>
        <end position="214"/>
    </location>
</feature>
<reference evidence="6 7" key="1">
    <citation type="submission" date="2016-10" db="EMBL/GenBank/DDBJ databases">
        <authorList>
            <person name="Varghese N."/>
            <person name="Submissions S."/>
        </authorList>
    </citation>
    <scope>NUCLEOTIDE SEQUENCE [LARGE SCALE GENOMIC DNA]</scope>
    <source>
        <strain evidence="6 7">DSM 16643</strain>
    </source>
</reference>
<evidence type="ECO:0000256" key="3">
    <source>
        <dbReference type="ARBA" id="ARBA00093467"/>
    </source>
</evidence>
<dbReference type="EMBL" id="FMXB01000010">
    <property type="protein sequence ID" value="SDA57103.1"/>
    <property type="molecule type" value="Genomic_DNA"/>
</dbReference>
<keyword evidence="6" id="KW-0378">Hydrolase</keyword>
<evidence type="ECO:0000259" key="5">
    <source>
        <dbReference type="PROSITE" id="PS51194"/>
    </source>
</evidence>
<evidence type="ECO:0000259" key="4">
    <source>
        <dbReference type="PROSITE" id="PS51192"/>
    </source>
</evidence>
<dbReference type="Pfam" id="PF00270">
    <property type="entry name" value="DEAD"/>
    <property type="match status" value="1"/>
</dbReference>
<feature type="domain" description="Helicase C-terminal" evidence="5">
    <location>
        <begin position="234"/>
        <end position="403"/>
    </location>
</feature>
<dbReference type="GO" id="GO:0005524">
    <property type="term" value="F:ATP binding"/>
    <property type="evidence" value="ECO:0007669"/>
    <property type="project" value="UniProtKB-KW"/>
</dbReference>
<organism evidence="6 7">
    <name type="scientific">Methanobrevibacter millerae</name>
    <dbReference type="NCBI Taxonomy" id="230361"/>
    <lineage>
        <taxon>Archaea</taxon>
        <taxon>Methanobacteriati</taxon>
        <taxon>Methanobacteriota</taxon>
        <taxon>Methanomada group</taxon>
        <taxon>Methanobacteria</taxon>
        <taxon>Methanobacteriales</taxon>
        <taxon>Methanobacteriaceae</taxon>
        <taxon>Methanobrevibacter</taxon>
    </lineage>
</organism>
<dbReference type="InterPro" id="IPR001650">
    <property type="entry name" value="Helicase_C-like"/>
</dbReference>
<dbReference type="PANTHER" id="PTHR47962:SF5">
    <property type="entry name" value="ATP-DEPENDENT HELICASE LHR-RELATED"/>
    <property type="match status" value="1"/>
</dbReference>
<evidence type="ECO:0000313" key="7">
    <source>
        <dbReference type="Proteomes" id="UP000323439"/>
    </source>
</evidence>
<dbReference type="InterPro" id="IPR017170">
    <property type="entry name" value="Lhr-like"/>
</dbReference>
<dbReference type="SMART" id="SM00490">
    <property type="entry name" value="HELICc"/>
    <property type="match status" value="1"/>
</dbReference>
<dbReference type="GO" id="GO:0004386">
    <property type="term" value="F:helicase activity"/>
    <property type="evidence" value="ECO:0007669"/>
    <property type="project" value="UniProtKB-KW"/>
</dbReference>
<dbReference type="SUPFAM" id="SSF52540">
    <property type="entry name" value="P-loop containing nucleoside triphosphate hydrolases"/>
    <property type="match status" value="1"/>
</dbReference>
<dbReference type="PROSITE" id="PS51194">
    <property type="entry name" value="HELICASE_CTER"/>
    <property type="match status" value="1"/>
</dbReference>
<gene>
    <name evidence="6" type="ORF">SAMN02910315_01388</name>
</gene>
<dbReference type="InterPro" id="IPR011545">
    <property type="entry name" value="DEAD/DEAH_box_helicase_dom"/>
</dbReference>
<dbReference type="PIRSF" id="PIRSF037307">
    <property type="entry name" value="Lhr-like_helic_prd"/>
    <property type="match status" value="1"/>
</dbReference>
<dbReference type="InterPro" id="IPR027417">
    <property type="entry name" value="P-loop_NTPase"/>
</dbReference>
<evidence type="ECO:0000256" key="2">
    <source>
        <dbReference type="ARBA" id="ARBA00022840"/>
    </source>
</evidence>
<accession>A0A1G5WGC5</accession>
<keyword evidence="1" id="KW-0547">Nucleotide-binding</keyword>
<keyword evidence="2" id="KW-0067">ATP-binding</keyword>
<dbReference type="AlphaFoldDB" id="A0A1G5WGC5"/>
<dbReference type="Pfam" id="PF00271">
    <property type="entry name" value="Helicase_C"/>
    <property type="match status" value="1"/>
</dbReference>
<dbReference type="Gene3D" id="3.40.50.300">
    <property type="entry name" value="P-loop containing nucleotide triphosphate hydrolases"/>
    <property type="match status" value="2"/>
</dbReference>
<sequence>MPDNLISTLDSRLLYFLSERLGWKDLNSIQNKAIPSVLDKNDTLILAPTASGKTEAALIPIFNDILSKGHEPLSVLYVSPLKALINDMYNRIERWADYFDLTVTKWHGDVSKTEKDKFIRDPSDFLCITPESLEVILMNKNDNDKENIFSNIKFILIDEIHYFADSDRGIQLNSLLNRIKKYTSEDIVTVGLSATVGNPNLIAEWINPDNPANIVRDTSGRELKYKVLPYNEFNIDTPLKRFIGRKVLIFVNSRATAELVFRILKKKLKLSNIYIHHGSINKDTREENERKFKNDAGGFMVSTSTLELGIDIGDIDVVVHLNPPSTVSSFSQRVGRSGRRSRVQRTIILSQGINLIVSLAELILHHENKVEEISISTHSKDIFFHQLLSSTFEKGKAHAKELYGELKGCYAFSDIDYQDCKNMLKFMEEQEFVDINQGYISLGYNFEKVFGKRNYLEFFAVFYPSQEYKIFQGKSEVGSLDVSFATTLKVGDEFVLAGKLWSVTSIDHNRYKVNVIHSINGKNIIPSWFSDGPPLPYLISRKVYDILLGNFDKRYLNDFKGGTGDYIKNTISKASDYGFSEGVIPVNIDSKSHEVTIFTFAGHKANNLLMKLFNLYHDTYHEMVTGFFISFKVRGNEINESDIENLIYNVSTILNEDNIELLIDQVSQDFKKNKFINYLSPADRADLKMNLFFDSEGLLDLCENNMVYFISNSIFKQDYLNEFLKLENEENNEVKVLEDG</sequence>
<keyword evidence="6" id="KW-0347">Helicase</keyword>
<dbReference type="PANTHER" id="PTHR47962">
    <property type="entry name" value="ATP-DEPENDENT HELICASE LHR-RELATED-RELATED"/>
    <property type="match status" value="1"/>
</dbReference>
<dbReference type="InterPro" id="IPR052511">
    <property type="entry name" value="ATP-dep_Helicase"/>
</dbReference>
<dbReference type="Proteomes" id="UP000323439">
    <property type="component" value="Unassembled WGS sequence"/>
</dbReference>
<dbReference type="GO" id="GO:0016887">
    <property type="term" value="F:ATP hydrolysis activity"/>
    <property type="evidence" value="ECO:0007669"/>
    <property type="project" value="TreeGrafter"/>
</dbReference>
<name>A0A1G5WGC5_9EURY</name>
<dbReference type="GO" id="GO:0140097">
    <property type="term" value="F:catalytic activity, acting on DNA"/>
    <property type="evidence" value="ECO:0007669"/>
    <property type="project" value="UniProtKB-ARBA"/>
</dbReference>
<proteinExistence type="inferred from homology"/>
<keyword evidence="7" id="KW-1185">Reference proteome</keyword>
<evidence type="ECO:0000313" key="6">
    <source>
        <dbReference type="EMBL" id="SDA57103.1"/>
    </source>
</evidence>
<protein>
    <submittedName>
        <fullName evidence="6">ATP-dependent helicase Lhr and Lhr-like helicase</fullName>
    </submittedName>
</protein>